<dbReference type="PANTHER" id="PTHR10900">
    <property type="entry name" value="PERIOSTIN-RELATED"/>
    <property type="match status" value="1"/>
</dbReference>
<sequence length="169" mass="17984">MFRKFLFAVVGGVLAFSSTQALADHHGGKKEMKGEWDIVQIASKDPQFSTLVTAIKEAGLVGTLKGDGPFTVFAPTNDAFEELPEGALEELLKDKEKLRAVLTYHVVPGNIMSADIKGKTTDVETVEGSTIAVDATSGVMINDAMVIKADIKAKNGVIHVIDAVLMPGQ</sequence>
<name>A0A432Y9M6_9GAMM</name>
<feature type="signal peptide" evidence="1">
    <location>
        <begin position="1"/>
        <end position="23"/>
    </location>
</feature>
<evidence type="ECO:0000313" key="3">
    <source>
        <dbReference type="EMBL" id="RUO57689.1"/>
    </source>
</evidence>
<dbReference type="PANTHER" id="PTHR10900:SF77">
    <property type="entry name" value="FI19380P1"/>
    <property type="match status" value="1"/>
</dbReference>
<dbReference type="PROSITE" id="PS50213">
    <property type="entry name" value="FAS1"/>
    <property type="match status" value="1"/>
</dbReference>
<dbReference type="Pfam" id="PF02469">
    <property type="entry name" value="Fasciclin"/>
    <property type="match status" value="1"/>
</dbReference>
<dbReference type="Gene3D" id="2.30.180.10">
    <property type="entry name" value="FAS1 domain"/>
    <property type="match status" value="1"/>
</dbReference>
<dbReference type="EMBL" id="PIPV01000002">
    <property type="protein sequence ID" value="RUO57689.1"/>
    <property type="molecule type" value="Genomic_DNA"/>
</dbReference>
<evidence type="ECO:0000313" key="4">
    <source>
        <dbReference type="Proteomes" id="UP000287330"/>
    </source>
</evidence>
<dbReference type="RefSeq" id="WP_110573056.1">
    <property type="nucleotide sequence ID" value="NZ_PIPV01000002.1"/>
</dbReference>
<protein>
    <submittedName>
        <fullName evidence="3">Nex18 symbiotically induced protein</fullName>
    </submittedName>
</protein>
<comment type="caution">
    <text evidence="3">The sequence shown here is derived from an EMBL/GenBank/DDBJ whole genome shotgun (WGS) entry which is preliminary data.</text>
</comment>
<dbReference type="InterPro" id="IPR050904">
    <property type="entry name" value="Adhesion/Biosynth-related"/>
</dbReference>
<evidence type="ECO:0000256" key="1">
    <source>
        <dbReference type="SAM" id="SignalP"/>
    </source>
</evidence>
<feature type="chain" id="PRO_5019537465" evidence="1">
    <location>
        <begin position="24"/>
        <end position="169"/>
    </location>
</feature>
<accession>A0A432Y9M6</accession>
<reference evidence="4" key="1">
    <citation type="journal article" date="2018" name="Front. Microbiol.">
        <title>Genome-Based Analysis Reveals the Taxonomy and Diversity of the Family Idiomarinaceae.</title>
        <authorList>
            <person name="Liu Y."/>
            <person name="Lai Q."/>
            <person name="Shao Z."/>
        </authorList>
    </citation>
    <scope>NUCLEOTIDE SEQUENCE [LARGE SCALE GENOMIC DNA]</scope>
    <source>
        <strain evidence="4">F23</strain>
    </source>
</reference>
<dbReference type="SUPFAM" id="SSF82153">
    <property type="entry name" value="FAS1 domain"/>
    <property type="match status" value="1"/>
</dbReference>
<keyword evidence="1" id="KW-0732">Signal</keyword>
<keyword evidence="4" id="KW-1185">Reference proteome</keyword>
<gene>
    <name evidence="3" type="ORF">CWE25_04265</name>
</gene>
<dbReference type="Proteomes" id="UP000287330">
    <property type="component" value="Unassembled WGS sequence"/>
</dbReference>
<organism evidence="3 4">
    <name type="scientific">Idiomarina fontislapidosi</name>
    <dbReference type="NCBI Taxonomy" id="263723"/>
    <lineage>
        <taxon>Bacteria</taxon>
        <taxon>Pseudomonadati</taxon>
        <taxon>Pseudomonadota</taxon>
        <taxon>Gammaproteobacteria</taxon>
        <taxon>Alteromonadales</taxon>
        <taxon>Idiomarinaceae</taxon>
        <taxon>Idiomarina</taxon>
    </lineage>
</organism>
<dbReference type="InterPro" id="IPR000782">
    <property type="entry name" value="FAS1_domain"/>
</dbReference>
<dbReference type="GO" id="GO:0005615">
    <property type="term" value="C:extracellular space"/>
    <property type="evidence" value="ECO:0007669"/>
    <property type="project" value="TreeGrafter"/>
</dbReference>
<dbReference type="OrthoDB" id="9800666at2"/>
<dbReference type="FunFam" id="2.30.180.10:FF:000019">
    <property type="entry name" value="Cell surface lipoprotein"/>
    <property type="match status" value="1"/>
</dbReference>
<evidence type="ECO:0000259" key="2">
    <source>
        <dbReference type="PROSITE" id="PS50213"/>
    </source>
</evidence>
<dbReference type="AlphaFoldDB" id="A0A432Y9M6"/>
<feature type="domain" description="FAS1" evidence="2">
    <location>
        <begin position="35"/>
        <end position="165"/>
    </location>
</feature>
<proteinExistence type="predicted"/>
<dbReference type="SMART" id="SM00554">
    <property type="entry name" value="FAS1"/>
    <property type="match status" value="1"/>
</dbReference>
<dbReference type="InterPro" id="IPR036378">
    <property type="entry name" value="FAS1_dom_sf"/>
</dbReference>